<dbReference type="Proteomes" id="UP000253977">
    <property type="component" value="Unassembled WGS sequence"/>
</dbReference>
<evidence type="ECO:0000313" key="3">
    <source>
        <dbReference type="EMBL" id="RDD68018.1"/>
    </source>
</evidence>
<dbReference type="PANTHER" id="PTHR32387">
    <property type="entry name" value="WU:FJ29H11"/>
    <property type="match status" value="1"/>
</dbReference>
<accession>A0A369TRV9</accession>
<evidence type="ECO:0000259" key="2">
    <source>
        <dbReference type="Pfam" id="PF25794"/>
    </source>
</evidence>
<feature type="domain" description="Sacsin/Nov" evidence="2">
    <location>
        <begin position="33"/>
        <end position="126"/>
    </location>
</feature>
<reference evidence="3 4" key="1">
    <citation type="submission" date="2018-07" db="EMBL/GenBank/DDBJ databases">
        <title>Thalassococcus profundi sp. nov., a marine bacterium isolated from deep seawater of Okinawa Trough.</title>
        <authorList>
            <person name="Yu M."/>
        </authorList>
    </citation>
    <scope>NUCLEOTIDE SEQUENCE [LARGE SCALE GENOMIC DNA]</scope>
    <source>
        <strain evidence="3 4">WRAS1</strain>
    </source>
</reference>
<dbReference type="NCBIfam" id="NF047352">
    <property type="entry name" value="P_loop_sacsin"/>
    <property type="match status" value="1"/>
</dbReference>
<feature type="compositionally biased region" description="Basic and acidic residues" evidence="1">
    <location>
        <begin position="905"/>
        <end position="920"/>
    </location>
</feature>
<dbReference type="RefSeq" id="WP_114508997.1">
    <property type="nucleotide sequence ID" value="NZ_QPMK01000001.1"/>
</dbReference>
<sequence>MTTREDKHQAIERVRGKRKKLADVLRDEEYAGIRHIVEELYPDSAHFIFELLQNAEDTGATEVHFELRRDGLLFQHNGRPFSEEDIFGITNIGKGTKANDVDTIGRFGVGFKAVFAYTESPRIWSPTYSFEINELVLPSLLSDRSDLQGKTRFEFPFNNPKKPREVAYKEVEGGLRDLAETTLLFLNHLQAISWKVGDSGGGTVLRIEHTENHIEVLKETNGETTASSHFLRFTQPVEGLTKETKHKVATAFALEFLPDVKAFDSHAPIAKQMKIVPIPGQVAVFFPAEKETSGLRFHLHAPFVPELSRASIKETPANEPLFEQLAGLAAASLHEVRDHGLLTLDFLSVLPNKQDSIPARYKAIRTAIIDEMNNEVLTPTHGKSHAPAKRLLQAKASLKSLLSEKDLEFLVEDADAPPIWSVGATQKNSEADRFLDSLEIQEWGLDEFVDMLADRTSRGQRYVPRSPYFVSGPDGEFMEWLSSKPNDWHQQLYALLYSELASEGGLYQFTNSKIVRLFSGEYGVGKECFFPDEGDQDDSDLPRVTAEVYTSGRGKAQQHNARKFLEEIGVRVVGEAEQVELILKKRYTRDAEIPSEKKYKKDFKRFVALVEKESSTANLFKGHFVFKCEDDQWHTPNSVYLDTPFLDTGLRAYYDAQADEAEESALDSLFYQNIGVPTKKVAAFARAIGAIGELQISTCRCYQNPEWSYLSQVGGERHTSPIDRDYEIEGLADLLKNPTLALSRLVWRTMAALPNDGRHLVATYRRNASAGSRQAASSLVHVLRSAAWVPQGQESFVRPAEASRDALPEGFPFDPGQRWLKAVKWGEDVVKRSEQQRQKETFARELGFSDLSTLERAKRFASLPPEEQERFLTDWERNAAHELPDHSPANPERRASRVGEMAADAPERRTEERTRSVSVGREDVKAEAGQYLLQQYVTDDELFCQVCKKPMPFKLDDGSAYFERVEFLSGLKKRHLQNYLALCPNHAAMFRHANSTKDFMLEMFLELAGNELEVVLAQENATIYFTKTHIADLKTIIEVDASSDDDSDQDVLAS</sequence>
<gene>
    <name evidence="3" type="ORF">DU478_00620</name>
</gene>
<dbReference type="EMBL" id="QPMK01000001">
    <property type="protein sequence ID" value="RDD68018.1"/>
    <property type="molecule type" value="Genomic_DNA"/>
</dbReference>
<name>A0A369TRV9_9RHOB</name>
<organism evidence="3 4">
    <name type="scientific">Thalassococcus profundi</name>
    <dbReference type="NCBI Taxonomy" id="2282382"/>
    <lineage>
        <taxon>Bacteria</taxon>
        <taxon>Pseudomonadati</taxon>
        <taxon>Pseudomonadota</taxon>
        <taxon>Alphaproteobacteria</taxon>
        <taxon>Rhodobacterales</taxon>
        <taxon>Roseobacteraceae</taxon>
        <taxon>Thalassococcus</taxon>
    </lineage>
</organism>
<dbReference type="OrthoDB" id="9802640at2"/>
<evidence type="ECO:0000256" key="1">
    <source>
        <dbReference type="SAM" id="MobiDB-lite"/>
    </source>
</evidence>
<dbReference type="InterPro" id="IPR052957">
    <property type="entry name" value="Auxin_embryo_med"/>
</dbReference>
<dbReference type="InterPro" id="IPR058210">
    <property type="entry name" value="SACS/Nov_dom"/>
</dbReference>
<keyword evidence="4" id="KW-1185">Reference proteome</keyword>
<evidence type="ECO:0000313" key="4">
    <source>
        <dbReference type="Proteomes" id="UP000253977"/>
    </source>
</evidence>
<feature type="compositionally biased region" description="Basic and acidic residues" evidence="1">
    <location>
        <begin position="881"/>
        <end position="897"/>
    </location>
</feature>
<comment type="caution">
    <text evidence="3">The sequence shown here is derived from an EMBL/GenBank/DDBJ whole genome shotgun (WGS) entry which is preliminary data.</text>
</comment>
<feature type="region of interest" description="Disordered" evidence="1">
    <location>
        <begin position="881"/>
        <end position="920"/>
    </location>
</feature>
<dbReference type="Pfam" id="PF25794">
    <property type="entry name" value="SACS"/>
    <property type="match status" value="1"/>
</dbReference>
<dbReference type="InterPro" id="IPR036890">
    <property type="entry name" value="HATPase_C_sf"/>
</dbReference>
<protein>
    <recommendedName>
        <fullName evidence="2">Sacsin/Nov domain-containing protein</fullName>
    </recommendedName>
</protein>
<dbReference type="Gene3D" id="3.30.565.10">
    <property type="entry name" value="Histidine kinase-like ATPase, C-terminal domain"/>
    <property type="match status" value="1"/>
</dbReference>
<dbReference type="PANTHER" id="PTHR32387:SF0">
    <property type="entry name" value="PROTEIN NO VEIN"/>
    <property type="match status" value="1"/>
</dbReference>
<dbReference type="AlphaFoldDB" id="A0A369TRV9"/>
<dbReference type="SUPFAM" id="SSF55874">
    <property type="entry name" value="ATPase domain of HSP90 chaperone/DNA topoisomerase II/histidine kinase"/>
    <property type="match status" value="1"/>
</dbReference>
<proteinExistence type="predicted"/>